<evidence type="ECO:0000259" key="3">
    <source>
        <dbReference type="Pfam" id="PF00561"/>
    </source>
</evidence>
<dbReference type="Gene3D" id="3.40.50.1820">
    <property type="entry name" value="alpha/beta hydrolase"/>
    <property type="match status" value="1"/>
</dbReference>
<reference evidence="4 5" key="1">
    <citation type="submission" date="2019-01" db="EMBL/GenBank/DDBJ databases">
        <title>Weissella sp. nov., a novel lactic acid bacterium isolated from animal feces.</title>
        <authorList>
            <person name="Wang L.-T."/>
        </authorList>
    </citation>
    <scope>NUCLEOTIDE SEQUENCE [LARGE SCALE GENOMIC DNA]</scope>
    <source>
        <strain evidence="4 5">8H-2</strain>
    </source>
</reference>
<dbReference type="Proteomes" id="UP000371977">
    <property type="component" value="Unassembled WGS sequence"/>
</dbReference>
<sequence>MEFTTADNSRIAYNTYGNPTNPPLVIIHGNSGSQKNFKKHVADYQDRYWVITYDDRGHGASTNTQTKITYVELTADLEELRQHLAIPIWNILGYSDGANVALRFTYQYPMRTRTLVLSAPNLNFLGIILPIRILALFAVWLLTIFRWLPPVRRQLRRLKIMFETPMLSWQDLETIQQPALIIVGQYDFISSSHTATIANHLPNSQLITLPHRSHLVIFTAPHYFTKLTKQFLNKENHIHD</sequence>
<dbReference type="PANTHER" id="PTHR43798">
    <property type="entry name" value="MONOACYLGLYCEROL LIPASE"/>
    <property type="match status" value="1"/>
</dbReference>
<dbReference type="OrthoDB" id="9805423at2"/>
<dbReference type="GO" id="GO:0016787">
    <property type="term" value="F:hydrolase activity"/>
    <property type="evidence" value="ECO:0007669"/>
    <property type="project" value="UniProtKB-KW"/>
</dbReference>
<protein>
    <submittedName>
        <fullName evidence="4">Alpha/beta hydrolase</fullName>
    </submittedName>
</protein>
<feature type="domain" description="AB hydrolase-1" evidence="3">
    <location>
        <begin position="22"/>
        <end position="144"/>
    </location>
</feature>
<dbReference type="RefSeq" id="WP_148622883.1">
    <property type="nucleotide sequence ID" value="NZ_SDGZ01000015.1"/>
</dbReference>
<keyword evidence="2" id="KW-1133">Transmembrane helix</keyword>
<dbReference type="InterPro" id="IPR000073">
    <property type="entry name" value="AB_hydrolase_1"/>
</dbReference>
<dbReference type="AlphaFoldDB" id="A0A6C2C4V9"/>
<dbReference type="EMBL" id="SDGZ01000015">
    <property type="protein sequence ID" value="TYC49021.1"/>
    <property type="molecule type" value="Genomic_DNA"/>
</dbReference>
<evidence type="ECO:0000313" key="4">
    <source>
        <dbReference type="EMBL" id="TYC49021.1"/>
    </source>
</evidence>
<dbReference type="GO" id="GO:0016020">
    <property type="term" value="C:membrane"/>
    <property type="evidence" value="ECO:0007669"/>
    <property type="project" value="TreeGrafter"/>
</dbReference>
<feature type="transmembrane region" description="Helical" evidence="2">
    <location>
        <begin position="124"/>
        <end position="148"/>
    </location>
</feature>
<evidence type="ECO:0000256" key="1">
    <source>
        <dbReference type="ARBA" id="ARBA00022801"/>
    </source>
</evidence>
<dbReference type="SUPFAM" id="SSF53474">
    <property type="entry name" value="alpha/beta-Hydrolases"/>
    <property type="match status" value="1"/>
</dbReference>
<accession>A0A6C2C4V9</accession>
<dbReference type="InterPro" id="IPR050266">
    <property type="entry name" value="AB_hydrolase_sf"/>
</dbReference>
<keyword evidence="1 4" id="KW-0378">Hydrolase</keyword>
<keyword evidence="2" id="KW-0812">Transmembrane</keyword>
<keyword evidence="5" id="KW-1185">Reference proteome</keyword>
<proteinExistence type="predicted"/>
<dbReference type="Pfam" id="PF00561">
    <property type="entry name" value="Abhydrolase_1"/>
    <property type="match status" value="1"/>
</dbReference>
<gene>
    <name evidence="4" type="ORF">ESZ50_07175</name>
</gene>
<dbReference type="InterPro" id="IPR029058">
    <property type="entry name" value="AB_hydrolase_fold"/>
</dbReference>
<name>A0A6C2C4V9_9LACO</name>
<evidence type="ECO:0000256" key="2">
    <source>
        <dbReference type="SAM" id="Phobius"/>
    </source>
</evidence>
<comment type="caution">
    <text evidence="4">The sequence shown here is derived from an EMBL/GenBank/DDBJ whole genome shotgun (WGS) entry which is preliminary data.</text>
</comment>
<dbReference type="PANTHER" id="PTHR43798:SF31">
    <property type="entry name" value="AB HYDROLASE SUPERFAMILY PROTEIN YCLE"/>
    <property type="match status" value="1"/>
</dbReference>
<evidence type="ECO:0000313" key="5">
    <source>
        <dbReference type="Proteomes" id="UP000371977"/>
    </source>
</evidence>
<keyword evidence="2" id="KW-0472">Membrane</keyword>
<organism evidence="4 5">
    <name type="scientific">Weissella muntiaci</name>
    <dbReference type="NCBI Taxonomy" id="2508881"/>
    <lineage>
        <taxon>Bacteria</taxon>
        <taxon>Bacillati</taxon>
        <taxon>Bacillota</taxon>
        <taxon>Bacilli</taxon>
        <taxon>Lactobacillales</taxon>
        <taxon>Lactobacillaceae</taxon>
        <taxon>Weissella</taxon>
    </lineage>
</organism>